<dbReference type="Proteomes" id="UP001221411">
    <property type="component" value="Unassembled WGS sequence"/>
</dbReference>
<proteinExistence type="predicted"/>
<protein>
    <submittedName>
        <fullName evidence="2">Uncharacterized protein</fullName>
    </submittedName>
</protein>
<comment type="caution">
    <text evidence="2">The sequence shown here is derived from an EMBL/GenBank/DDBJ whole genome shotgun (WGS) entry which is preliminary data.</text>
</comment>
<dbReference type="RefSeq" id="WP_271928855.1">
    <property type="nucleotide sequence ID" value="NZ_JAQNDO010000001.1"/>
</dbReference>
<evidence type="ECO:0000313" key="2">
    <source>
        <dbReference type="EMBL" id="MDC0749242.1"/>
    </source>
</evidence>
<feature type="region of interest" description="Disordered" evidence="1">
    <location>
        <begin position="108"/>
        <end position="131"/>
    </location>
</feature>
<feature type="compositionally biased region" description="Basic and acidic residues" evidence="1">
    <location>
        <begin position="1"/>
        <end position="13"/>
    </location>
</feature>
<accession>A0ABT5F6Z6</accession>
<feature type="region of interest" description="Disordered" evidence="1">
    <location>
        <begin position="1"/>
        <end position="27"/>
    </location>
</feature>
<keyword evidence="3" id="KW-1185">Reference proteome</keyword>
<organism evidence="2 3">
    <name type="scientific">Polyangium mundeleinium</name>
    <dbReference type="NCBI Taxonomy" id="2995306"/>
    <lineage>
        <taxon>Bacteria</taxon>
        <taxon>Pseudomonadati</taxon>
        <taxon>Myxococcota</taxon>
        <taxon>Polyangia</taxon>
        <taxon>Polyangiales</taxon>
        <taxon>Polyangiaceae</taxon>
        <taxon>Polyangium</taxon>
    </lineage>
</organism>
<evidence type="ECO:0000256" key="1">
    <source>
        <dbReference type="SAM" id="MobiDB-lite"/>
    </source>
</evidence>
<gene>
    <name evidence="2" type="ORF">POL67_48385</name>
</gene>
<dbReference type="EMBL" id="JAQNDO010000001">
    <property type="protein sequence ID" value="MDC0749242.1"/>
    <property type="molecule type" value="Genomic_DNA"/>
</dbReference>
<reference evidence="2 3" key="1">
    <citation type="submission" date="2022-11" db="EMBL/GenBank/DDBJ databases">
        <title>Minimal conservation of predation-associated metabolite biosynthetic gene clusters underscores biosynthetic potential of Myxococcota including descriptions for ten novel species: Archangium lansinium sp. nov., Myxococcus landrumus sp. nov., Nannocystis bai.</title>
        <authorList>
            <person name="Ahearne A."/>
            <person name="Stevens C."/>
            <person name="Dowd S."/>
        </authorList>
    </citation>
    <scope>NUCLEOTIDE SEQUENCE [LARGE SCALE GENOMIC DNA]</scope>
    <source>
        <strain evidence="2 3">RJM3</strain>
    </source>
</reference>
<evidence type="ECO:0000313" key="3">
    <source>
        <dbReference type="Proteomes" id="UP001221411"/>
    </source>
</evidence>
<name>A0ABT5F6Z6_9BACT</name>
<sequence>MKEDERRRPDGKPHPPHAATVAQPKVPHAATVAQPKVPHAATVAQPKVPHAATQDDVAQPFWLREGKTVKWVKNEALNDDTFRDTGEKQWWSSWLPAFANEELPVYERRPQQNQRQKQKPKQQITVVKKKEPPPLTSEQWLDYVQTTLRDWVDERGGLAKTGKEPQDYEFKQIWNSRPQPFHGEWDNWQDLKRFYARASGVEPIRRLAFVPRSSKTTTKVHTPKDPQKVVDQYVTGILDEIERNIGRFPVYAKKDNPARAGCVMYGPALSVPKQYAAAVYNEFLALEGTAFGGGYLHIVKKSAHRQYNVTLHGVYRASNPKTMVNMHIDAS</sequence>